<comment type="caution">
    <text evidence="2">The sequence shown here is derived from an EMBL/GenBank/DDBJ whole genome shotgun (WGS) entry which is preliminary data.</text>
</comment>
<dbReference type="Gene3D" id="3.30.1310.10">
    <property type="entry name" value="Nucleoid-associated protein YbaB-like domain"/>
    <property type="match status" value="1"/>
</dbReference>
<name>A0A370HY48_9NOCA</name>
<dbReference type="Pfam" id="PF02575">
    <property type="entry name" value="YbaB_DNA_bd"/>
    <property type="match status" value="1"/>
</dbReference>
<feature type="compositionally biased region" description="Polar residues" evidence="1">
    <location>
        <begin position="142"/>
        <end position="153"/>
    </location>
</feature>
<evidence type="ECO:0000313" key="3">
    <source>
        <dbReference type="Proteomes" id="UP000254869"/>
    </source>
</evidence>
<dbReference type="RefSeq" id="WP_068006083.1">
    <property type="nucleotide sequence ID" value="NZ_QQBC01000010.1"/>
</dbReference>
<dbReference type="GO" id="GO:0003677">
    <property type="term" value="F:DNA binding"/>
    <property type="evidence" value="ECO:0007669"/>
    <property type="project" value="UniProtKB-KW"/>
</dbReference>
<dbReference type="SUPFAM" id="SSF82607">
    <property type="entry name" value="YbaB-like"/>
    <property type="match status" value="1"/>
</dbReference>
<dbReference type="AlphaFoldDB" id="A0A370HY48"/>
<reference evidence="2 3" key="1">
    <citation type="submission" date="2018-07" db="EMBL/GenBank/DDBJ databases">
        <title>Genomic Encyclopedia of Type Strains, Phase IV (KMG-IV): sequencing the most valuable type-strain genomes for metagenomic binning, comparative biology and taxonomic classification.</title>
        <authorList>
            <person name="Goeker M."/>
        </authorList>
    </citation>
    <scope>NUCLEOTIDE SEQUENCE [LARGE SCALE GENOMIC DNA]</scope>
    <source>
        <strain evidence="2 3">DSM 44290</strain>
    </source>
</reference>
<proteinExistence type="predicted"/>
<feature type="region of interest" description="Disordered" evidence="1">
    <location>
        <begin position="118"/>
        <end position="162"/>
    </location>
</feature>
<organism evidence="2 3">
    <name type="scientific">Nocardia pseudobrasiliensis</name>
    <dbReference type="NCBI Taxonomy" id="45979"/>
    <lineage>
        <taxon>Bacteria</taxon>
        <taxon>Bacillati</taxon>
        <taxon>Actinomycetota</taxon>
        <taxon>Actinomycetes</taxon>
        <taxon>Mycobacteriales</taxon>
        <taxon>Nocardiaceae</taxon>
        <taxon>Nocardia</taxon>
    </lineage>
</organism>
<sequence>MSNEHLKNDMATVLEGLRAQLGDIAEAHRKRAELTATAEMHDGRVVVTVDADGILTEVEFSDEIDDLSDDEIAVAVTMATQRAAQEAAAQMRQLMQPMVERRARWPKLSDLLAGAMDFQDHVPGDDRAPTSPPDAPDREPNATPTGMPRSTRSIVADVDDHH</sequence>
<gene>
    <name evidence="2" type="ORF">DFR76_11076</name>
</gene>
<feature type="compositionally biased region" description="Basic and acidic residues" evidence="1">
    <location>
        <begin position="118"/>
        <end position="128"/>
    </location>
</feature>
<dbReference type="InterPro" id="IPR004401">
    <property type="entry name" value="YbaB/EbfC"/>
</dbReference>
<protein>
    <submittedName>
        <fullName evidence="2">YbaB/EbfC DNA-binding family protein</fullName>
    </submittedName>
</protein>
<dbReference type="Proteomes" id="UP000254869">
    <property type="component" value="Unassembled WGS sequence"/>
</dbReference>
<dbReference type="EMBL" id="QQBC01000010">
    <property type="protein sequence ID" value="RDI63379.1"/>
    <property type="molecule type" value="Genomic_DNA"/>
</dbReference>
<accession>A0A370HY48</accession>
<dbReference type="InterPro" id="IPR036894">
    <property type="entry name" value="YbaB-like_sf"/>
</dbReference>
<dbReference type="STRING" id="1210086.GCA_001613105_06602"/>
<keyword evidence="3" id="KW-1185">Reference proteome</keyword>
<evidence type="ECO:0000313" key="2">
    <source>
        <dbReference type="EMBL" id="RDI63379.1"/>
    </source>
</evidence>
<keyword evidence="2" id="KW-0238">DNA-binding</keyword>
<evidence type="ECO:0000256" key="1">
    <source>
        <dbReference type="SAM" id="MobiDB-lite"/>
    </source>
</evidence>